<feature type="domain" description="Transposase IS204/IS1001/IS1096/IS1165 DDE" evidence="1">
    <location>
        <begin position="379"/>
        <end position="497"/>
    </location>
</feature>
<comment type="caution">
    <text evidence="3">The sequence shown here is derived from an EMBL/GenBank/DDBJ whole genome shotgun (WGS) entry which is preliminary data.</text>
</comment>
<dbReference type="RefSeq" id="WP_132623605.1">
    <property type="nucleotide sequence ID" value="NZ_SMKQ01000366.1"/>
</dbReference>
<reference evidence="3 4" key="1">
    <citation type="submission" date="2019-03" db="EMBL/GenBank/DDBJ databases">
        <title>Draft genome sequences of novel Actinobacteria.</title>
        <authorList>
            <person name="Sahin N."/>
            <person name="Ay H."/>
            <person name="Saygin H."/>
        </authorList>
    </citation>
    <scope>NUCLEOTIDE SEQUENCE [LARGE SCALE GENOMIC DNA]</scope>
    <source>
        <strain evidence="3 4">CH32</strain>
    </source>
</reference>
<sequence>MVSIRARVSGMRAACTSCGGVSARVHGRYVRRLKDSVVGGACVIIELVVRRFRCVSVKCPVKTFAEQVPGLTRPHARFTDALQRVLASIGMELAGRAGVRLAASLGLQVSRDTLLRRVRALPEQPIGHVRVLGVDDFATRKGHRYGTIMVDLETRRVVDMIDGRNGDALAAWLRDRPLPEIICRDRAGGYADGARQGAPDAVQVADRFHLWQNLGQAVEKDVATARHDLAAALAAEAAATCTAEPPPVVHHRELKVVTRLRRHHAAVHELLKQGLSKAAIGRELGLHPATVRKLASAAEVDTVIAMSQNRASILDGYHEHLHRRWNEGIRNAAQLTREITTLGYSGTEQQVQRYLRRFRTGAGQIAVPAPRQPSGRDITRWIMSKPDNLNSDDAGQLRTLRKRSRALNRLARHVQDFALMMTQLHGHQLDAWISAAEMDSFTALASFARNLRRDLDAVRNGLTLPHSSGPVEGHVNRVKMLKRQMFGRAKLDLLRKRTLHSA</sequence>
<evidence type="ECO:0000313" key="3">
    <source>
        <dbReference type="EMBL" id="TDD29875.1"/>
    </source>
</evidence>
<feature type="domain" description="Transposase IS204/IS1001/IS1096/IS1165 DDE" evidence="1">
    <location>
        <begin position="132"/>
        <end position="225"/>
    </location>
</feature>
<dbReference type="InterPro" id="IPR029261">
    <property type="entry name" value="Transposase_Znf"/>
</dbReference>
<evidence type="ECO:0000259" key="1">
    <source>
        <dbReference type="Pfam" id="PF01610"/>
    </source>
</evidence>
<organism evidence="3 4">
    <name type="scientific">Nonomuraea terrae</name>
    <dbReference type="NCBI Taxonomy" id="2530383"/>
    <lineage>
        <taxon>Bacteria</taxon>
        <taxon>Bacillati</taxon>
        <taxon>Actinomycetota</taxon>
        <taxon>Actinomycetes</taxon>
        <taxon>Streptosporangiales</taxon>
        <taxon>Streptosporangiaceae</taxon>
        <taxon>Nonomuraea</taxon>
    </lineage>
</organism>
<evidence type="ECO:0000259" key="2">
    <source>
        <dbReference type="Pfam" id="PF14690"/>
    </source>
</evidence>
<dbReference type="OrthoDB" id="3238779at2"/>
<gene>
    <name evidence="3" type="ORF">E1286_46205</name>
</gene>
<accession>A0A4R4XGI4</accession>
<dbReference type="InterPro" id="IPR047951">
    <property type="entry name" value="Transpos_ISL3"/>
</dbReference>
<keyword evidence="4" id="KW-1185">Reference proteome</keyword>
<dbReference type="PANTHER" id="PTHR33498:SF1">
    <property type="entry name" value="TRANSPOSASE FOR INSERTION SEQUENCE ELEMENT IS1557"/>
    <property type="match status" value="1"/>
</dbReference>
<feature type="domain" description="Transposase IS204/IS1001/IS1096/IS1165 zinc-finger" evidence="2">
    <location>
        <begin position="13"/>
        <end position="54"/>
    </location>
</feature>
<dbReference type="Proteomes" id="UP000295302">
    <property type="component" value="Unassembled WGS sequence"/>
</dbReference>
<proteinExistence type="predicted"/>
<protein>
    <submittedName>
        <fullName evidence="3">ISL3 family transposase</fullName>
    </submittedName>
</protein>
<dbReference type="NCBIfam" id="NF033550">
    <property type="entry name" value="transpos_ISL3"/>
    <property type="match status" value="1"/>
</dbReference>
<dbReference type="AlphaFoldDB" id="A0A4R4XGI4"/>
<evidence type="ECO:0000313" key="4">
    <source>
        <dbReference type="Proteomes" id="UP000295302"/>
    </source>
</evidence>
<dbReference type="EMBL" id="SMKQ01000366">
    <property type="protein sequence ID" value="TDD29875.1"/>
    <property type="molecule type" value="Genomic_DNA"/>
</dbReference>
<dbReference type="Pfam" id="PF01610">
    <property type="entry name" value="DDE_Tnp_ISL3"/>
    <property type="match status" value="2"/>
</dbReference>
<dbReference type="InterPro" id="IPR002560">
    <property type="entry name" value="Transposase_DDE"/>
</dbReference>
<name>A0A4R4XGI4_9ACTN</name>
<dbReference type="PANTHER" id="PTHR33498">
    <property type="entry name" value="TRANSPOSASE FOR INSERTION SEQUENCE ELEMENT IS1557"/>
    <property type="match status" value="1"/>
</dbReference>
<dbReference type="Pfam" id="PF14690">
    <property type="entry name" value="Zn_ribbon_ISL3"/>
    <property type="match status" value="1"/>
</dbReference>